<dbReference type="InterPro" id="IPR045095">
    <property type="entry name" value="ACDP"/>
</dbReference>
<dbReference type="AlphaFoldDB" id="A0AAD5Q8Q3"/>
<dbReference type="InterPro" id="IPR044751">
    <property type="entry name" value="Ion_transp-like_CBS"/>
</dbReference>
<dbReference type="Gene3D" id="3.10.580.10">
    <property type="entry name" value="CBS-domain"/>
    <property type="match status" value="1"/>
</dbReference>
<organism evidence="4 5">
    <name type="scientific">Pythium insidiosum</name>
    <name type="common">Pythiosis disease agent</name>
    <dbReference type="NCBI Taxonomy" id="114742"/>
    <lineage>
        <taxon>Eukaryota</taxon>
        <taxon>Sar</taxon>
        <taxon>Stramenopiles</taxon>
        <taxon>Oomycota</taxon>
        <taxon>Peronosporomycetes</taxon>
        <taxon>Pythiales</taxon>
        <taxon>Pythiaceae</taxon>
        <taxon>Pythium</taxon>
    </lineage>
</organism>
<keyword evidence="5" id="KW-1185">Reference proteome</keyword>
<dbReference type="PROSITE" id="PS51371">
    <property type="entry name" value="CBS"/>
    <property type="match status" value="1"/>
</dbReference>
<evidence type="ECO:0000259" key="3">
    <source>
        <dbReference type="PROSITE" id="PS51371"/>
    </source>
</evidence>
<dbReference type="SUPFAM" id="SSF54631">
    <property type="entry name" value="CBS-domain pair"/>
    <property type="match status" value="1"/>
</dbReference>
<keyword evidence="1" id="KW-0677">Repeat</keyword>
<dbReference type="Proteomes" id="UP001209570">
    <property type="component" value="Unassembled WGS sequence"/>
</dbReference>
<accession>A0AAD5Q8Q3</accession>
<evidence type="ECO:0000256" key="2">
    <source>
        <dbReference type="PROSITE-ProRule" id="PRU00703"/>
    </source>
</evidence>
<dbReference type="GO" id="GO:0010960">
    <property type="term" value="P:magnesium ion homeostasis"/>
    <property type="evidence" value="ECO:0007669"/>
    <property type="project" value="InterPro"/>
</dbReference>
<dbReference type="Pfam" id="PF00571">
    <property type="entry name" value="CBS"/>
    <property type="match status" value="2"/>
</dbReference>
<evidence type="ECO:0000313" key="5">
    <source>
        <dbReference type="Proteomes" id="UP001209570"/>
    </source>
</evidence>
<proteinExistence type="predicted"/>
<gene>
    <name evidence="4" type="ORF">P43SY_005576</name>
</gene>
<sequence length="138" mass="15822">MIKKIYQSGFSRIPVWDRDQNDVIGVIFVKDLVLIDPKEEVPMRDFVRVFARAAHRIWADATLGDVLKTFKAGHVHMALVYDVNNSGPGDPFYELKGLVTLEDVVEEILQDKIIDDTDSPEARHERKHCADRITLDYV</sequence>
<dbReference type="CDD" id="cd04590">
    <property type="entry name" value="CBS_pair_CorC_HlyC_assoc"/>
    <property type="match status" value="1"/>
</dbReference>
<reference evidence="4" key="1">
    <citation type="submission" date="2021-12" db="EMBL/GenBank/DDBJ databases">
        <title>Prjna785345.</title>
        <authorList>
            <person name="Rujirawat T."/>
            <person name="Krajaejun T."/>
        </authorList>
    </citation>
    <scope>NUCLEOTIDE SEQUENCE</scope>
    <source>
        <strain evidence="4">Pi057C3</strain>
    </source>
</reference>
<feature type="domain" description="CBS" evidence="3">
    <location>
        <begin position="50"/>
        <end position="117"/>
    </location>
</feature>
<name>A0AAD5Q8Q3_PYTIN</name>
<dbReference type="InterPro" id="IPR000644">
    <property type="entry name" value="CBS_dom"/>
</dbReference>
<dbReference type="InterPro" id="IPR046342">
    <property type="entry name" value="CBS_dom_sf"/>
</dbReference>
<keyword evidence="2" id="KW-0129">CBS domain</keyword>
<evidence type="ECO:0000256" key="1">
    <source>
        <dbReference type="ARBA" id="ARBA00022737"/>
    </source>
</evidence>
<dbReference type="PANTHER" id="PTHR12064">
    <property type="entry name" value="METAL TRANSPORTER CNNM"/>
    <property type="match status" value="1"/>
</dbReference>
<protein>
    <recommendedName>
        <fullName evidence="3">CBS domain-containing protein</fullName>
    </recommendedName>
</protein>
<dbReference type="PANTHER" id="PTHR12064:SF94">
    <property type="entry name" value="UNEXTENDED PROTEIN"/>
    <property type="match status" value="1"/>
</dbReference>
<evidence type="ECO:0000313" key="4">
    <source>
        <dbReference type="EMBL" id="KAJ0404752.1"/>
    </source>
</evidence>
<dbReference type="EMBL" id="JAKCXM010000057">
    <property type="protein sequence ID" value="KAJ0404752.1"/>
    <property type="molecule type" value="Genomic_DNA"/>
</dbReference>
<comment type="caution">
    <text evidence="4">The sequence shown here is derived from an EMBL/GenBank/DDBJ whole genome shotgun (WGS) entry which is preliminary data.</text>
</comment>